<evidence type="ECO:0000313" key="4">
    <source>
        <dbReference type="Proteomes" id="UP000054558"/>
    </source>
</evidence>
<sequence length="176" mass="20122">EHERLLRKVFTRLRTHKLYAKESKCELWRTEVTFLGHVINKDGVSMEASEVDAVNAWPQPQDPGDIRSFLGLAGFYRRFVHRFSQIAALLIDLLVKDTPFVWTDRHSHAFRSPKYALTHAPILRPYDPSLPCTVDLDASDFAVGGVLLQGTDSELLPVAFESKRLNRAERNYSARD</sequence>
<dbReference type="SUPFAM" id="SSF56672">
    <property type="entry name" value="DNA/RNA polymerases"/>
    <property type="match status" value="1"/>
</dbReference>
<protein>
    <recommendedName>
        <fullName evidence="2">Reverse transcriptase/retrotransposon-derived protein RNase H-like domain-containing protein</fullName>
    </recommendedName>
</protein>
<dbReference type="GO" id="GO:0003824">
    <property type="term" value="F:catalytic activity"/>
    <property type="evidence" value="ECO:0007669"/>
    <property type="project" value="UniProtKB-KW"/>
</dbReference>
<dbReference type="FunFam" id="3.30.70.270:FF:000020">
    <property type="entry name" value="Transposon Tf2-6 polyprotein-like Protein"/>
    <property type="match status" value="1"/>
</dbReference>
<dbReference type="InterPro" id="IPR043502">
    <property type="entry name" value="DNA/RNA_pol_sf"/>
</dbReference>
<reference evidence="3 4" key="1">
    <citation type="journal article" date="2014" name="Nat. Commun.">
        <title>Klebsormidium flaccidum genome reveals primary factors for plant terrestrial adaptation.</title>
        <authorList>
            <person name="Hori K."/>
            <person name="Maruyama F."/>
            <person name="Fujisawa T."/>
            <person name="Togashi T."/>
            <person name="Yamamoto N."/>
            <person name="Seo M."/>
            <person name="Sato S."/>
            <person name="Yamada T."/>
            <person name="Mori H."/>
            <person name="Tajima N."/>
            <person name="Moriyama T."/>
            <person name="Ikeuchi M."/>
            <person name="Watanabe M."/>
            <person name="Wada H."/>
            <person name="Kobayashi K."/>
            <person name="Saito M."/>
            <person name="Masuda T."/>
            <person name="Sasaki-Sekimoto Y."/>
            <person name="Mashiguchi K."/>
            <person name="Awai K."/>
            <person name="Shimojima M."/>
            <person name="Masuda S."/>
            <person name="Iwai M."/>
            <person name="Nobusawa T."/>
            <person name="Narise T."/>
            <person name="Kondo S."/>
            <person name="Saito H."/>
            <person name="Sato R."/>
            <person name="Murakawa M."/>
            <person name="Ihara Y."/>
            <person name="Oshima-Yamada Y."/>
            <person name="Ohtaka K."/>
            <person name="Satoh M."/>
            <person name="Sonobe K."/>
            <person name="Ishii M."/>
            <person name="Ohtani R."/>
            <person name="Kanamori-Sato M."/>
            <person name="Honoki R."/>
            <person name="Miyazaki D."/>
            <person name="Mochizuki H."/>
            <person name="Umetsu J."/>
            <person name="Higashi K."/>
            <person name="Shibata D."/>
            <person name="Kamiya Y."/>
            <person name="Sato N."/>
            <person name="Nakamura Y."/>
            <person name="Tabata S."/>
            <person name="Ida S."/>
            <person name="Kurokawa K."/>
            <person name="Ohta H."/>
        </authorList>
    </citation>
    <scope>NUCLEOTIDE SEQUENCE [LARGE SCALE GENOMIC DNA]</scope>
    <source>
        <strain evidence="3 4">NIES-2285</strain>
    </source>
</reference>
<dbReference type="InterPro" id="IPR043128">
    <property type="entry name" value="Rev_trsase/Diguanyl_cyclase"/>
</dbReference>
<keyword evidence="1" id="KW-0511">Multifunctional enzyme</keyword>
<dbReference type="Proteomes" id="UP000054558">
    <property type="component" value="Unassembled WGS sequence"/>
</dbReference>
<dbReference type="OMA" id="FVWTDRH"/>
<dbReference type="OrthoDB" id="2013982at2759"/>
<dbReference type="InterPro" id="IPR050951">
    <property type="entry name" value="Retrovirus_Pol_polyprotein"/>
</dbReference>
<dbReference type="PANTHER" id="PTHR37984">
    <property type="entry name" value="PROTEIN CBG26694"/>
    <property type="match status" value="1"/>
</dbReference>
<dbReference type="EMBL" id="DF238062">
    <property type="protein sequence ID" value="GAQ92732.1"/>
    <property type="molecule type" value="Genomic_DNA"/>
</dbReference>
<evidence type="ECO:0000259" key="2">
    <source>
        <dbReference type="Pfam" id="PF17919"/>
    </source>
</evidence>
<name>A0A1Y1IRT4_KLENI</name>
<feature type="non-terminal residue" evidence="3">
    <location>
        <position position="1"/>
    </location>
</feature>
<dbReference type="Gene3D" id="3.30.70.270">
    <property type="match status" value="2"/>
</dbReference>
<gene>
    <name evidence="3" type="ORF">KFL_011130010</name>
</gene>
<dbReference type="AlphaFoldDB" id="A0A1Y1IRT4"/>
<evidence type="ECO:0000313" key="3">
    <source>
        <dbReference type="EMBL" id="GAQ92732.1"/>
    </source>
</evidence>
<proteinExistence type="predicted"/>
<dbReference type="Pfam" id="PF17919">
    <property type="entry name" value="RT_RNaseH_2"/>
    <property type="match status" value="1"/>
</dbReference>
<feature type="domain" description="Reverse transcriptase/retrotransposon-derived protein RNase H-like" evidence="2">
    <location>
        <begin position="102"/>
        <end position="175"/>
    </location>
</feature>
<dbReference type="STRING" id="105231.A0A1Y1IRT4"/>
<dbReference type="PANTHER" id="PTHR37984:SF5">
    <property type="entry name" value="PROTEIN NYNRIN-LIKE"/>
    <property type="match status" value="1"/>
</dbReference>
<keyword evidence="4" id="KW-1185">Reference proteome</keyword>
<evidence type="ECO:0000256" key="1">
    <source>
        <dbReference type="ARBA" id="ARBA00023268"/>
    </source>
</evidence>
<accession>A0A1Y1IRT4</accession>
<organism evidence="3 4">
    <name type="scientific">Klebsormidium nitens</name>
    <name type="common">Green alga</name>
    <name type="synonym">Ulothrix nitens</name>
    <dbReference type="NCBI Taxonomy" id="105231"/>
    <lineage>
        <taxon>Eukaryota</taxon>
        <taxon>Viridiplantae</taxon>
        <taxon>Streptophyta</taxon>
        <taxon>Klebsormidiophyceae</taxon>
        <taxon>Klebsormidiales</taxon>
        <taxon>Klebsormidiaceae</taxon>
        <taxon>Klebsormidium</taxon>
    </lineage>
</organism>
<dbReference type="InterPro" id="IPR041577">
    <property type="entry name" value="RT_RNaseH_2"/>
</dbReference>